<dbReference type="Pfam" id="PF22936">
    <property type="entry name" value="Pol_BBD"/>
    <property type="match status" value="1"/>
</dbReference>
<dbReference type="Proteomes" id="UP001172457">
    <property type="component" value="Chromosome 4"/>
</dbReference>
<dbReference type="SUPFAM" id="SSF53098">
    <property type="entry name" value="Ribonuclease H-like"/>
    <property type="match status" value="1"/>
</dbReference>
<dbReference type="Gene3D" id="3.30.420.10">
    <property type="entry name" value="Ribonuclease H-like superfamily/Ribonuclease H"/>
    <property type="match status" value="1"/>
</dbReference>
<comment type="caution">
    <text evidence="5">The sequence shown here is derived from an EMBL/GenBank/DDBJ whole genome shotgun (WGS) entry which is preliminary data.</text>
</comment>
<dbReference type="CDD" id="cd09272">
    <property type="entry name" value="RNase_HI_RT_Ty1"/>
    <property type="match status" value="1"/>
</dbReference>
<keyword evidence="1" id="KW-0064">Aspartyl protease</keyword>
<evidence type="ECO:0000313" key="5">
    <source>
        <dbReference type="EMBL" id="KAJ9553503.1"/>
    </source>
</evidence>
<keyword evidence="2" id="KW-0479">Metal-binding</keyword>
<organism evidence="5 6">
    <name type="scientific">Centaurea solstitialis</name>
    <name type="common">yellow star-thistle</name>
    <dbReference type="NCBI Taxonomy" id="347529"/>
    <lineage>
        <taxon>Eukaryota</taxon>
        <taxon>Viridiplantae</taxon>
        <taxon>Streptophyta</taxon>
        <taxon>Embryophyta</taxon>
        <taxon>Tracheophyta</taxon>
        <taxon>Spermatophyta</taxon>
        <taxon>Magnoliopsida</taxon>
        <taxon>eudicotyledons</taxon>
        <taxon>Gunneridae</taxon>
        <taxon>Pentapetalae</taxon>
        <taxon>asterids</taxon>
        <taxon>campanulids</taxon>
        <taxon>Asterales</taxon>
        <taxon>Asteraceae</taxon>
        <taxon>Carduoideae</taxon>
        <taxon>Cardueae</taxon>
        <taxon>Centaureinae</taxon>
        <taxon>Centaurea</taxon>
    </lineage>
</organism>
<proteinExistence type="predicted"/>
<keyword evidence="2" id="KW-0862">Zinc</keyword>
<keyword evidence="1" id="KW-0645">Protease</keyword>
<dbReference type="GO" id="GO:0004190">
    <property type="term" value="F:aspartic-type endopeptidase activity"/>
    <property type="evidence" value="ECO:0007669"/>
    <property type="project" value="UniProtKB-KW"/>
</dbReference>
<dbReference type="PROSITE" id="PS50158">
    <property type="entry name" value="ZF_CCHC"/>
    <property type="match status" value="1"/>
</dbReference>
<keyword evidence="1" id="KW-0378">Hydrolase</keyword>
<dbReference type="Pfam" id="PF07727">
    <property type="entry name" value="RVT_2"/>
    <property type="match status" value="1"/>
</dbReference>
<dbReference type="SUPFAM" id="SSF56672">
    <property type="entry name" value="DNA/RNA polymerases"/>
    <property type="match status" value="1"/>
</dbReference>
<keyword evidence="6" id="KW-1185">Reference proteome</keyword>
<dbReference type="PANTHER" id="PTHR33325:SF11">
    <property type="entry name" value="COLD SHOCK DOMAIN-CONTAINING PROTEIN 4-LIKE"/>
    <property type="match status" value="1"/>
</dbReference>
<feature type="region of interest" description="Disordered" evidence="3">
    <location>
        <begin position="193"/>
        <end position="271"/>
    </location>
</feature>
<protein>
    <recommendedName>
        <fullName evidence="4">CCHC-type domain-containing protein</fullName>
    </recommendedName>
</protein>
<dbReference type="InterPro" id="IPR036397">
    <property type="entry name" value="RNaseH_sf"/>
</dbReference>
<evidence type="ECO:0000256" key="1">
    <source>
        <dbReference type="ARBA" id="ARBA00022750"/>
    </source>
</evidence>
<evidence type="ECO:0000256" key="2">
    <source>
        <dbReference type="PROSITE-ProRule" id="PRU00047"/>
    </source>
</evidence>
<dbReference type="InterPro" id="IPR013103">
    <property type="entry name" value="RVT_2"/>
</dbReference>
<dbReference type="InterPro" id="IPR043502">
    <property type="entry name" value="DNA/RNA_pol_sf"/>
</dbReference>
<dbReference type="EMBL" id="JARYMX010000004">
    <property type="protein sequence ID" value="KAJ9553503.1"/>
    <property type="molecule type" value="Genomic_DNA"/>
</dbReference>
<dbReference type="GO" id="GO:0008270">
    <property type="term" value="F:zinc ion binding"/>
    <property type="evidence" value="ECO:0007669"/>
    <property type="project" value="UniProtKB-KW"/>
</dbReference>
<accession>A0AA38TAM4</accession>
<feature type="region of interest" description="Disordered" evidence="3">
    <location>
        <begin position="734"/>
        <end position="766"/>
    </location>
</feature>
<gene>
    <name evidence="5" type="ORF">OSB04_017548</name>
</gene>
<dbReference type="GO" id="GO:0003676">
    <property type="term" value="F:nucleic acid binding"/>
    <property type="evidence" value="ECO:0007669"/>
    <property type="project" value="InterPro"/>
</dbReference>
<evidence type="ECO:0000313" key="6">
    <source>
        <dbReference type="Proteomes" id="UP001172457"/>
    </source>
</evidence>
<feature type="domain" description="CCHC-type" evidence="4">
    <location>
        <begin position="276"/>
        <end position="290"/>
    </location>
</feature>
<sequence>MAEPTRPEFDILDSEGLEYHRWVSDVETTFVGKDYTYTINPPTDPKDNPSEKVQANALMFLRRHIDPSLRWEYLQLKTPKELWDALKGRFGNIHDSLLPELIVQWNEIRLLDYKKVNDFNKDMLRLKAHLNFCGKDLTEDDMIQKTLSTFPTSAIILMNQYRLEYDSKRITTFNKLINLLQVAERHNEVLLNNNARPVGTKKIPESNHASVRGGKTSKGHGTKHTESHTRGGHSSRGRGRGQGHGRVAGPSNQGHSKGKAPMTDPSKRARDGTEPCYRCGIVGHWYKHCRASNAIAATYKRYRESKEKESHYLEETRMYRGELECLVDCGSTHTILRNRLLFTEMNDYKSSVTTMIGSSNSILGRGTANFLLPNGTKMTIKEALYAPKTNRTLLSFKDIRSNGYHIETHCENRNEYMYITSNEYGRKHILEKLIGQSNGLYLTTIRVIESYYVINNGILNSDIYKLWHDRLGHPGRDMMIRVLKNTHGHPFFRMKGKMKQLTECTKLQQLTSNAQEATTSSQYASLNTPNFCKACSLAKTGSRPSYAKDIKQNIPFLQRIQEHPVPHVHTQNGLAEATIKRIQMIARALVMRTNLPTSAWVYAILHAALLIRFRPTASQPFSAYQLVTGYEPDISHLRIFGCAVYVPIAPPQRTKMGPQRRLSIYVGYESPTIIRYLEPLTDSIPDAFTDIAKVTRSHIPAANVPARLEVPKQGHNTVGKSVATTHSGSVVEAVAPKRKRGRPLGSVDTRPRKKKESTAQSDPFIINTENPSHEIVSDYSYVHESLLEDAPKSILIPENKEISMNYENAHELMERSSTLIDDIFAYTVAHEIIEHDDIEPRSVEECQQRADWPKWKEAIQAELDSLAKRQVFGSVVLTPPSVKPVGHKWVFVRKRNENNEVIRYKARLVAQGFSQRPGIDYEETYSPVMDVITFRYLISLVVSEGLEMQLMDVVTAYLYGDLDSEIYMKVPNGLTLPDSSKPRNAYAIKLKRSLYGLKQSGRMWYTRLSEYLIRKEYKNDELCPCVFIKKTSSGFSIIAVYVDDMNIIGIELEHRACGILIHQSAYVQKILRRFNMDKAHPASTPMIGRSLDIKKDPFRPKDDDEEVLGAEIPYLSAIGALLYLAQCTRPDIAFSVNLLARFSSAPTQRHWNGIKNIFRYLKGTIDMGLFYPYREKNGVTIPISNENITPYNETPNNILVGFADAGYLSDPHICRSQTGYVFTIGNTAISWKSTKQTLVATSSNHSEIIALHEAVRECIWLRSVITHIRGASGLSSTTHNPTCIYEDNAACIEQMKVGYIKGDNTKHISPKFFYNQQQQTLLKIQVNQVRSEENVADLFTKSLPKVTFEKHVESIGMRRLSKLP</sequence>
<name>A0AA38TAM4_9ASTR</name>
<feature type="compositionally biased region" description="Basic residues" evidence="3">
    <location>
        <begin position="230"/>
        <end position="243"/>
    </location>
</feature>
<dbReference type="PANTHER" id="PTHR33325">
    <property type="entry name" value="ZINC FINGER, CCHC-TYPE-RELATED"/>
    <property type="match status" value="1"/>
</dbReference>
<reference evidence="5" key="1">
    <citation type="submission" date="2023-03" db="EMBL/GenBank/DDBJ databases">
        <title>Chromosome-scale reference genome and RAD-based genetic map of yellow starthistle (Centaurea solstitialis) reveal putative structural variation and QTLs associated with invader traits.</title>
        <authorList>
            <person name="Reatini B."/>
            <person name="Cang F.A."/>
            <person name="Jiang Q."/>
            <person name="Mckibben M.T.W."/>
            <person name="Barker M.S."/>
            <person name="Rieseberg L.H."/>
            <person name="Dlugosch K.M."/>
        </authorList>
    </citation>
    <scope>NUCLEOTIDE SEQUENCE</scope>
    <source>
        <strain evidence="5">CAN-66</strain>
        <tissue evidence="5">Leaf</tissue>
    </source>
</reference>
<dbReference type="InterPro" id="IPR001878">
    <property type="entry name" value="Znf_CCHC"/>
</dbReference>
<dbReference type="InterPro" id="IPR054722">
    <property type="entry name" value="PolX-like_BBD"/>
</dbReference>
<keyword evidence="2" id="KW-0863">Zinc-finger</keyword>
<dbReference type="InterPro" id="IPR012337">
    <property type="entry name" value="RNaseH-like_sf"/>
</dbReference>
<evidence type="ECO:0000259" key="4">
    <source>
        <dbReference type="PROSITE" id="PS50158"/>
    </source>
</evidence>
<evidence type="ECO:0000256" key="3">
    <source>
        <dbReference type="SAM" id="MobiDB-lite"/>
    </source>
</evidence>